<feature type="transmembrane region" description="Helical" evidence="6">
    <location>
        <begin position="233"/>
        <end position="256"/>
    </location>
</feature>
<evidence type="ECO:0000256" key="3">
    <source>
        <dbReference type="ARBA" id="ARBA00022989"/>
    </source>
</evidence>
<feature type="transmembrane region" description="Helical" evidence="6">
    <location>
        <begin position="129"/>
        <end position="149"/>
    </location>
</feature>
<dbReference type="AlphaFoldDB" id="A0A8S1DPD6"/>
<keyword evidence="8" id="KW-1185">Reference proteome</keyword>
<evidence type="ECO:0000256" key="2">
    <source>
        <dbReference type="ARBA" id="ARBA00022692"/>
    </source>
</evidence>
<feature type="transmembrane region" description="Helical" evidence="6">
    <location>
        <begin position="199"/>
        <end position="218"/>
    </location>
</feature>
<evidence type="ECO:0000256" key="6">
    <source>
        <dbReference type="SAM" id="Phobius"/>
    </source>
</evidence>
<gene>
    <name evidence="7" type="ORF">CLODIP_2_CD11139</name>
</gene>
<reference evidence="7 8" key="1">
    <citation type="submission" date="2020-04" db="EMBL/GenBank/DDBJ databases">
        <authorList>
            <person name="Alioto T."/>
            <person name="Alioto T."/>
            <person name="Gomez Garrido J."/>
        </authorList>
    </citation>
    <scope>NUCLEOTIDE SEQUENCE [LARGE SCALE GENOMIC DNA]</scope>
</reference>
<feature type="transmembrane region" description="Helical" evidence="6">
    <location>
        <begin position="299"/>
        <end position="318"/>
    </location>
</feature>
<dbReference type="PANTHER" id="PTHR11040:SF203">
    <property type="entry name" value="FI18611P1-RELATED"/>
    <property type="match status" value="1"/>
</dbReference>
<feature type="transmembrane region" description="Helical" evidence="6">
    <location>
        <begin position="80"/>
        <end position="102"/>
    </location>
</feature>
<keyword evidence="2 6" id="KW-0812">Transmembrane</keyword>
<comment type="caution">
    <text evidence="7">The sequence shown here is derived from an EMBL/GenBank/DDBJ whole genome shotgun (WGS) entry which is preliminary data.</text>
</comment>
<evidence type="ECO:0000256" key="4">
    <source>
        <dbReference type="ARBA" id="ARBA00023136"/>
    </source>
</evidence>
<dbReference type="PANTHER" id="PTHR11040">
    <property type="entry name" value="ZINC/IRON TRANSPORTER"/>
    <property type="match status" value="1"/>
</dbReference>
<accession>A0A8S1DPD6</accession>
<dbReference type="InterPro" id="IPR003689">
    <property type="entry name" value="ZIP"/>
</dbReference>
<feature type="compositionally biased region" description="Low complexity" evidence="5">
    <location>
        <begin position="156"/>
        <end position="168"/>
    </location>
</feature>
<keyword evidence="4 6" id="KW-0472">Membrane</keyword>
<evidence type="ECO:0008006" key="9">
    <source>
        <dbReference type="Google" id="ProtNLM"/>
    </source>
</evidence>
<dbReference type="OrthoDB" id="448280at2759"/>
<evidence type="ECO:0000313" key="8">
    <source>
        <dbReference type="Proteomes" id="UP000494165"/>
    </source>
</evidence>
<feature type="transmembrane region" description="Helical" evidence="6">
    <location>
        <begin position="40"/>
        <end position="60"/>
    </location>
</feature>
<feature type="transmembrane region" description="Helical" evidence="6">
    <location>
        <begin position="263"/>
        <end position="287"/>
    </location>
</feature>
<feature type="region of interest" description="Disordered" evidence="5">
    <location>
        <begin position="156"/>
        <end position="179"/>
    </location>
</feature>
<keyword evidence="3 6" id="KW-1133">Transmembrane helix</keyword>
<proteinExistence type="predicted"/>
<evidence type="ECO:0000313" key="7">
    <source>
        <dbReference type="EMBL" id="CAB3381969.1"/>
    </source>
</evidence>
<evidence type="ECO:0000256" key="1">
    <source>
        <dbReference type="ARBA" id="ARBA00004141"/>
    </source>
</evidence>
<dbReference type="GO" id="GO:0005886">
    <property type="term" value="C:plasma membrane"/>
    <property type="evidence" value="ECO:0007669"/>
    <property type="project" value="TreeGrafter"/>
</dbReference>
<dbReference type="Pfam" id="PF02535">
    <property type="entry name" value="Zip"/>
    <property type="match status" value="1"/>
</dbReference>
<dbReference type="EMBL" id="CADEPI010000253">
    <property type="protein sequence ID" value="CAB3381969.1"/>
    <property type="molecule type" value="Genomic_DNA"/>
</dbReference>
<dbReference type="Proteomes" id="UP000494165">
    <property type="component" value="Unassembled WGS sequence"/>
</dbReference>
<dbReference type="GO" id="GO:0005385">
    <property type="term" value="F:zinc ion transmembrane transporter activity"/>
    <property type="evidence" value="ECO:0007669"/>
    <property type="project" value="TreeGrafter"/>
</dbReference>
<organism evidence="7 8">
    <name type="scientific">Cloeon dipterum</name>
    <dbReference type="NCBI Taxonomy" id="197152"/>
    <lineage>
        <taxon>Eukaryota</taxon>
        <taxon>Metazoa</taxon>
        <taxon>Ecdysozoa</taxon>
        <taxon>Arthropoda</taxon>
        <taxon>Hexapoda</taxon>
        <taxon>Insecta</taxon>
        <taxon>Pterygota</taxon>
        <taxon>Palaeoptera</taxon>
        <taxon>Ephemeroptera</taxon>
        <taxon>Pisciforma</taxon>
        <taxon>Baetidae</taxon>
        <taxon>Cloeon</taxon>
    </lineage>
</organism>
<comment type="subcellular location">
    <subcellularLocation>
        <location evidence="1">Membrane</location>
        <topology evidence="1">Multi-pass membrane protein</topology>
    </subcellularLocation>
</comment>
<evidence type="ECO:0000256" key="5">
    <source>
        <dbReference type="SAM" id="MobiDB-lite"/>
    </source>
</evidence>
<feature type="transmembrane region" description="Helical" evidence="6">
    <location>
        <begin position="330"/>
        <end position="350"/>
    </location>
</feature>
<protein>
    <recommendedName>
        <fullName evidence="9">Zinc/iron permease</fullName>
    </recommendedName>
</protein>
<sequence>MSHISDVFLAADGRPAVVLNTGKVLEEEDIDWPALTTARVVAMVVLGLVSFALGVLPWALVKIFKLNVEERMQHGKTKIFISMMLCFGAGVLLCTAFCHMLPELRESVEAQVAIGNLPETGHGVPLPEIFLLSGLFAVYLVEELVHLFFGKNQAGHSHSSKPAAASSKSDLESSTAGSKEKLARRKSSIFWRRPKLHSLFNNLSALIAVLALSFHAVFEGLAVGLESSATDVWYLMGAVAAHKFVISFCVGVELLVAKTDVLLLILSVGTFSLVTPLGIGIGIAVTSGESFSAETVSTTVLQGMAAGTLIYVVFFEVLHRERSNLTHAGILQFLAVLVGFLVMFGLINAGQSQ</sequence>
<name>A0A8S1DPD6_9INSE</name>